<keyword evidence="7" id="KW-1185">Reference proteome</keyword>
<dbReference type="PANTHER" id="PTHR31465">
    <property type="entry name" value="PROTEIN RTA1-RELATED"/>
    <property type="match status" value="1"/>
</dbReference>
<evidence type="ECO:0000313" key="7">
    <source>
        <dbReference type="Proteomes" id="UP000015100"/>
    </source>
</evidence>
<reference evidence="7" key="2">
    <citation type="submission" date="2013-04" db="EMBL/GenBank/DDBJ databases">
        <title>Genomic mechanisms accounting for the adaptation to parasitism in nematode-trapping fungi.</title>
        <authorList>
            <person name="Ahren D.G."/>
        </authorList>
    </citation>
    <scope>NUCLEOTIDE SEQUENCE [LARGE SCALE GENOMIC DNA]</scope>
    <source>
        <strain evidence="7">CBS 200.50</strain>
    </source>
</reference>
<evidence type="ECO:0000256" key="2">
    <source>
        <dbReference type="ARBA" id="ARBA00022692"/>
    </source>
</evidence>
<name>S8C0W8_DACHA</name>
<evidence type="ECO:0000256" key="5">
    <source>
        <dbReference type="SAM" id="Phobius"/>
    </source>
</evidence>
<dbReference type="OMA" id="LANEWPM"/>
<reference evidence="6 7" key="1">
    <citation type="journal article" date="2013" name="PLoS Genet.">
        <title>Genomic mechanisms accounting for the adaptation to parasitism in nematode-trapping fungi.</title>
        <authorList>
            <person name="Meerupati T."/>
            <person name="Andersson K.M."/>
            <person name="Friman E."/>
            <person name="Kumar D."/>
            <person name="Tunlid A."/>
            <person name="Ahren D."/>
        </authorList>
    </citation>
    <scope>NUCLEOTIDE SEQUENCE [LARGE SCALE GENOMIC DNA]</scope>
    <source>
        <strain evidence="6 7">CBS 200.50</strain>
    </source>
</reference>
<dbReference type="OrthoDB" id="3358017at2759"/>
<dbReference type="HOGENOM" id="CLU_033465_3_1_1"/>
<comment type="subcellular location">
    <subcellularLocation>
        <location evidence="1">Membrane</location>
        <topology evidence="1">Multi-pass membrane protein</topology>
    </subcellularLocation>
</comment>
<accession>S8C0W8</accession>
<feature type="transmembrane region" description="Helical" evidence="5">
    <location>
        <begin position="236"/>
        <end position="257"/>
    </location>
</feature>
<protein>
    <recommendedName>
        <fullName evidence="8">RTA1 like protein</fullName>
    </recommendedName>
</protein>
<evidence type="ECO:0000313" key="6">
    <source>
        <dbReference type="EMBL" id="EPS45343.1"/>
    </source>
</evidence>
<dbReference type="EMBL" id="AQGS01000016">
    <property type="protein sequence ID" value="EPS45343.1"/>
    <property type="molecule type" value="Genomic_DNA"/>
</dbReference>
<feature type="transmembrane region" description="Helical" evidence="5">
    <location>
        <begin position="47"/>
        <end position="65"/>
    </location>
</feature>
<gene>
    <name evidence="6" type="ORF">H072_621</name>
</gene>
<feature type="transmembrane region" description="Helical" evidence="5">
    <location>
        <begin position="155"/>
        <end position="178"/>
    </location>
</feature>
<sequence length="288" mass="32866">MAQLKPVDGTDYYLWKFLPSIPIALVFLFLFGVATVALSWRIYKTKTWYCIVFAVGGFFQVIGYGARIYCHWNTNLIGAYVVQSTFILLAPVLYAASIYMVLGRLVSSARAGHLSIVRPTRLTKIFVAGDILSLTVQGNAVSLTTKDKTKSIGEAIITAGLFIQLIVFGFFVIVALIFHKRMRKGIANGSEQEPDVPWRQGLRMLYACSVLIMVRSVFRVIEYIMGVDSYLLTTEWPGYVFDAALMVVVQYIFLVWFPHKFQYLQLENEEIEMNGVKRKWRSYIFGRR</sequence>
<dbReference type="InterPro" id="IPR007568">
    <property type="entry name" value="RTA1"/>
</dbReference>
<feature type="transmembrane region" description="Helical" evidence="5">
    <location>
        <begin position="122"/>
        <end position="143"/>
    </location>
</feature>
<feature type="transmembrane region" description="Helical" evidence="5">
    <location>
        <begin position="204"/>
        <end position="224"/>
    </location>
</feature>
<keyword evidence="2 5" id="KW-0812">Transmembrane</keyword>
<dbReference type="STRING" id="1284197.S8C0W8"/>
<dbReference type="Pfam" id="PF04479">
    <property type="entry name" value="RTA1"/>
    <property type="match status" value="1"/>
</dbReference>
<proteinExistence type="predicted"/>
<dbReference type="GO" id="GO:0016020">
    <property type="term" value="C:membrane"/>
    <property type="evidence" value="ECO:0007669"/>
    <property type="project" value="UniProtKB-SubCell"/>
</dbReference>
<feature type="transmembrane region" description="Helical" evidence="5">
    <location>
        <begin position="77"/>
        <end position="102"/>
    </location>
</feature>
<evidence type="ECO:0000256" key="3">
    <source>
        <dbReference type="ARBA" id="ARBA00022989"/>
    </source>
</evidence>
<keyword evidence="3 5" id="KW-1133">Transmembrane helix</keyword>
<feature type="transmembrane region" description="Helical" evidence="5">
    <location>
        <begin position="20"/>
        <end position="40"/>
    </location>
</feature>
<evidence type="ECO:0008006" key="8">
    <source>
        <dbReference type="Google" id="ProtNLM"/>
    </source>
</evidence>
<comment type="caution">
    <text evidence="6">The sequence shown here is derived from an EMBL/GenBank/DDBJ whole genome shotgun (WGS) entry which is preliminary data.</text>
</comment>
<organism evidence="6 7">
    <name type="scientific">Dactylellina haptotyla (strain CBS 200.50)</name>
    <name type="common">Nematode-trapping fungus</name>
    <name type="synonym">Monacrosporium haptotylum</name>
    <dbReference type="NCBI Taxonomy" id="1284197"/>
    <lineage>
        <taxon>Eukaryota</taxon>
        <taxon>Fungi</taxon>
        <taxon>Dikarya</taxon>
        <taxon>Ascomycota</taxon>
        <taxon>Pezizomycotina</taxon>
        <taxon>Orbiliomycetes</taxon>
        <taxon>Orbiliales</taxon>
        <taxon>Orbiliaceae</taxon>
        <taxon>Dactylellina</taxon>
    </lineage>
</organism>
<dbReference type="PANTHER" id="PTHR31465:SF27">
    <property type="entry name" value="DOMAIN PROTEIN, PUTATIVE (AFU_ORTHOLOGUE AFUA_3G01030)-RELATED"/>
    <property type="match status" value="1"/>
</dbReference>
<evidence type="ECO:0000256" key="4">
    <source>
        <dbReference type="ARBA" id="ARBA00023136"/>
    </source>
</evidence>
<dbReference type="Proteomes" id="UP000015100">
    <property type="component" value="Unassembled WGS sequence"/>
</dbReference>
<keyword evidence="4 5" id="KW-0472">Membrane</keyword>
<evidence type="ECO:0000256" key="1">
    <source>
        <dbReference type="ARBA" id="ARBA00004141"/>
    </source>
</evidence>
<dbReference type="eggNOG" id="ENOG502QURG">
    <property type="taxonomic scope" value="Eukaryota"/>
</dbReference>
<dbReference type="AlphaFoldDB" id="S8C0W8"/>